<dbReference type="Gene3D" id="3.30.530.20">
    <property type="match status" value="1"/>
</dbReference>
<dbReference type="Proteomes" id="UP000039865">
    <property type="component" value="Unassembled WGS sequence"/>
</dbReference>
<keyword evidence="4" id="KW-1185">Reference proteome</keyword>
<evidence type="ECO:0000256" key="1">
    <source>
        <dbReference type="SAM" id="MobiDB-lite"/>
    </source>
</evidence>
<organism evidence="3 4">
    <name type="scientific">Stylonychia lemnae</name>
    <name type="common">Ciliate</name>
    <dbReference type="NCBI Taxonomy" id="5949"/>
    <lineage>
        <taxon>Eukaryota</taxon>
        <taxon>Sar</taxon>
        <taxon>Alveolata</taxon>
        <taxon>Ciliophora</taxon>
        <taxon>Intramacronucleata</taxon>
        <taxon>Spirotrichea</taxon>
        <taxon>Stichotrichia</taxon>
        <taxon>Sporadotrichida</taxon>
        <taxon>Oxytrichidae</taxon>
        <taxon>Stylonychinae</taxon>
        <taxon>Stylonychia</taxon>
    </lineage>
</organism>
<feature type="compositionally biased region" description="Basic and acidic residues" evidence="1">
    <location>
        <begin position="358"/>
        <end position="372"/>
    </location>
</feature>
<dbReference type="SUPFAM" id="SSF55961">
    <property type="entry name" value="Bet v1-like"/>
    <property type="match status" value="1"/>
</dbReference>
<sequence length="372" mass="44240">MKLVLNTIVIACLSLTMQVNLRQYEFRYNVRPDITNENDQVVFEKAADLLNQYLFSDKIIKSFQIEDEIKKSWEEKTLVFETTQDPAEQKKIYEERFNNEFMVKRMRNTRRVFELRYPLLWDQEGWDQHVNEPDKKIFYKKEKGNNIITQYIEAVLYSPLMNSLILSNEVDLHSSWIPNVGQSKLPKIASPLHTVLHQKFNLPWPMKSREQFLESQSFVLEDDQALFTVVSTIPDGKFLDVDLKASHGSVNMIFRDCISYFKPIGVNRTLLQMIIYFDPQVQFLPKWFMDYFIRSVTGIAVPYMQNSSSDLPEVYFERYREREEFYSQLREEIQVILDKEQEFLEEAKKQGSHQQQQQDKKEDRSGIKDDSL</sequence>
<evidence type="ECO:0008006" key="5">
    <source>
        <dbReference type="Google" id="ProtNLM"/>
    </source>
</evidence>
<dbReference type="EMBL" id="CCKQ01000645">
    <property type="protein sequence ID" value="CDW71742.1"/>
    <property type="molecule type" value="Genomic_DNA"/>
</dbReference>
<name>A0A077ZP51_STYLE</name>
<feature type="region of interest" description="Disordered" evidence="1">
    <location>
        <begin position="346"/>
        <end position="372"/>
    </location>
</feature>
<feature type="signal peptide" evidence="2">
    <location>
        <begin position="1"/>
        <end position="18"/>
    </location>
</feature>
<dbReference type="InterPro" id="IPR023393">
    <property type="entry name" value="START-like_dom_sf"/>
</dbReference>
<dbReference type="PANTHER" id="PTHR34560:SF1">
    <property type="entry name" value="START DOMAIN-CONTAINING PROTEIN"/>
    <property type="match status" value="1"/>
</dbReference>
<dbReference type="OrthoDB" id="17317at2759"/>
<dbReference type="InParanoid" id="A0A077ZP51"/>
<keyword evidence="2" id="KW-0732">Signal</keyword>
<protein>
    <recommendedName>
        <fullName evidence="5">START domain-containing protein</fullName>
    </recommendedName>
</protein>
<dbReference type="PANTHER" id="PTHR34560">
    <property type="entry name" value="POLYKETIDE CYCLASE/DEHYDRASE/LIPID TRANSPORT SUPERFAMILY PROTEIN"/>
    <property type="match status" value="1"/>
</dbReference>
<proteinExistence type="predicted"/>
<evidence type="ECO:0000313" key="3">
    <source>
        <dbReference type="EMBL" id="CDW71742.1"/>
    </source>
</evidence>
<accession>A0A077ZP51</accession>
<dbReference type="AlphaFoldDB" id="A0A077ZP51"/>
<evidence type="ECO:0000313" key="4">
    <source>
        <dbReference type="Proteomes" id="UP000039865"/>
    </source>
</evidence>
<evidence type="ECO:0000256" key="2">
    <source>
        <dbReference type="SAM" id="SignalP"/>
    </source>
</evidence>
<gene>
    <name evidence="3" type="primary">Contig4618.g4932</name>
    <name evidence="3" type="ORF">STYLEM_690</name>
</gene>
<feature type="chain" id="PRO_5001728986" description="START domain-containing protein" evidence="2">
    <location>
        <begin position="19"/>
        <end position="372"/>
    </location>
</feature>
<reference evidence="3 4" key="1">
    <citation type="submission" date="2014-06" db="EMBL/GenBank/DDBJ databases">
        <authorList>
            <person name="Swart Estienne"/>
        </authorList>
    </citation>
    <scope>NUCLEOTIDE SEQUENCE [LARGE SCALE GENOMIC DNA]</scope>
    <source>
        <strain evidence="3 4">130c</strain>
    </source>
</reference>